<comment type="caution">
    <text evidence="2">The sequence shown here is derived from an EMBL/GenBank/DDBJ whole genome shotgun (WGS) entry which is preliminary data.</text>
</comment>
<accession>A0A0C3A2X1</accession>
<keyword evidence="1" id="KW-0812">Transmembrane</keyword>
<evidence type="ECO:0000313" key="2">
    <source>
        <dbReference type="EMBL" id="KIM13876.1"/>
    </source>
</evidence>
<proteinExistence type="predicted"/>
<feature type="transmembrane region" description="Helical" evidence="1">
    <location>
        <begin position="7"/>
        <end position="23"/>
    </location>
</feature>
<keyword evidence="1" id="KW-1133">Transmembrane helix</keyword>
<gene>
    <name evidence="2" type="ORF">MCGM508_02220</name>
</gene>
<feature type="transmembrane region" description="Helical" evidence="1">
    <location>
        <begin position="475"/>
        <end position="497"/>
    </location>
</feature>
<organism evidence="2 3">
    <name type="scientific">Mycoplasma capricolum subsp. capricolum</name>
    <dbReference type="NCBI Taxonomy" id="40479"/>
    <lineage>
        <taxon>Bacteria</taxon>
        <taxon>Bacillati</taxon>
        <taxon>Mycoplasmatota</taxon>
        <taxon>Mollicutes</taxon>
        <taxon>Mycoplasmataceae</taxon>
        <taxon>Mycoplasma</taxon>
    </lineage>
</organism>
<feature type="transmembrane region" description="Helical" evidence="1">
    <location>
        <begin position="92"/>
        <end position="116"/>
    </location>
</feature>
<keyword evidence="1" id="KW-0472">Membrane</keyword>
<dbReference type="Proteomes" id="UP000031975">
    <property type="component" value="Unassembled WGS sequence"/>
</dbReference>
<reference evidence="2 3" key="1">
    <citation type="submission" date="2015-01" db="EMBL/GenBank/DDBJ databases">
        <title>Draft Genome Sequence of Mycoplasma capricolum subsp. capricolum str. GM508D.</title>
        <authorList>
            <person name="Calcutt M.J."/>
            <person name="Foecking M.F."/>
        </authorList>
    </citation>
    <scope>NUCLEOTIDE SEQUENCE [LARGE SCALE GENOMIC DNA]</scope>
    <source>
        <strain evidence="2 3">GM508D</strain>
    </source>
</reference>
<protein>
    <submittedName>
        <fullName evidence="2">Membrane protein</fullName>
    </submittedName>
</protein>
<evidence type="ECO:0000256" key="1">
    <source>
        <dbReference type="SAM" id="Phobius"/>
    </source>
</evidence>
<name>A0A0C3A2X1_MYCCA</name>
<feature type="transmembrane region" description="Helical" evidence="1">
    <location>
        <begin position="278"/>
        <end position="306"/>
    </location>
</feature>
<dbReference type="EMBL" id="JXQB01000001">
    <property type="protein sequence ID" value="KIM13876.1"/>
    <property type="molecule type" value="Genomic_DNA"/>
</dbReference>
<feature type="transmembrane region" description="Helical" evidence="1">
    <location>
        <begin position="318"/>
        <end position="340"/>
    </location>
</feature>
<dbReference type="AlphaFoldDB" id="A0A0C3A2X1"/>
<evidence type="ECO:0000313" key="3">
    <source>
        <dbReference type="Proteomes" id="UP000031975"/>
    </source>
</evidence>
<feature type="transmembrane region" description="Helical" evidence="1">
    <location>
        <begin position="367"/>
        <end position="387"/>
    </location>
</feature>
<feature type="transmembrane region" description="Helical" evidence="1">
    <location>
        <begin position="441"/>
        <end position="463"/>
    </location>
</feature>
<dbReference type="RefSeq" id="WP_041159740.1">
    <property type="nucleotide sequence ID" value="NZ_JXQB01000001.1"/>
</dbReference>
<feature type="transmembrane region" description="Helical" evidence="1">
    <location>
        <begin position="407"/>
        <end position="429"/>
    </location>
</feature>
<sequence length="530" mass="63407">MKNNFKLFIITFVCIMFFLWYYANIDDIVLYSIPINKNDESVKITMGSFNWVEEWNKILNTNFYSTTPINVWKERIDIAGLKLYGFIEHNSILSYLITLSKVGFGSLCFFLLTFFCKRTIFNPFRSVFRYLKNRNNYITLEMNQTLNFLNKLDKKVKKRKKKKVLKSINDFKIISYKPVYLIRLIDDLRNSFLTDKLKYEWSYYEKLISLVIGYIKEIKGKEVEAVKNHNKPDELFPVVKRAIEYYSTKSSYYNYYCINASQKNRDSIEIIITTNTNFYIASLFVINFAFFIISFFIIGFAINFIWFKKIDFQIFSSLRIILPFILTASLLSIIITSLYVSKQTKSFNNIIENKKYKKNKSNFDRKNYLYIILYFLILLIFLVPIFSYGKLLSEIEPDFTKQNDPLLTGKIDVIMYNILFSSLMIYWFCSLDDLLRKENKITILLCIKNVIPQVFCFIFFMIISYCFKHSWQGNYSRLVLLILILEWVFLILFEPVIYNIFYFSYYKCCAGFKFIKEKIKLIYSKTKCLF</sequence>